<feature type="chain" id="PRO_5001939978" description="OmpA-like domain-containing protein" evidence="2">
    <location>
        <begin position="21"/>
        <end position="892"/>
    </location>
</feature>
<accession>A0A098S8W3</accession>
<evidence type="ECO:0000313" key="3">
    <source>
        <dbReference type="EMBL" id="KGE88984.1"/>
    </source>
</evidence>
<dbReference type="InterPro" id="IPR036737">
    <property type="entry name" value="OmpA-like_sf"/>
</dbReference>
<dbReference type="Gene3D" id="3.30.1330.60">
    <property type="entry name" value="OmpA-like domain"/>
    <property type="match status" value="1"/>
</dbReference>
<evidence type="ECO:0008006" key="5">
    <source>
        <dbReference type="Google" id="ProtNLM"/>
    </source>
</evidence>
<protein>
    <recommendedName>
        <fullName evidence="5">OmpA-like domain-containing protein</fullName>
    </recommendedName>
</protein>
<feature type="region of interest" description="Disordered" evidence="1">
    <location>
        <begin position="873"/>
        <end position="892"/>
    </location>
</feature>
<evidence type="ECO:0000256" key="1">
    <source>
        <dbReference type="SAM" id="MobiDB-lite"/>
    </source>
</evidence>
<keyword evidence="4" id="KW-1185">Reference proteome</keyword>
<keyword evidence="2" id="KW-0732">Signal</keyword>
<evidence type="ECO:0000313" key="4">
    <source>
        <dbReference type="Proteomes" id="UP000029736"/>
    </source>
</evidence>
<dbReference type="AlphaFoldDB" id="A0A098S8W3"/>
<organism evidence="3 4">
    <name type="scientific">Phaeodactylibacter xiamenensis</name>
    <dbReference type="NCBI Taxonomy" id="1524460"/>
    <lineage>
        <taxon>Bacteria</taxon>
        <taxon>Pseudomonadati</taxon>
        <taxon>Bacteroidota</taxon>
        <taxon>Saprospiria</taxon>
        <taxon>Saprospirales</taxon>
        <taxon>Haliscomenobacteraceae</taxon>
        <taxon>Phaeodactylibacter</taxon>
    </lineage>
</organism>
<evidence type="ECO:0000256" key="2">
    <source>
        <dbReference type="SAM" id="SignalP"/>
    </source>
</evidence>
<feature type="signal peptide" evidence="2">
    <location>
        <begin position="1"/>
        <end position="20"/>
    </location>
</feature>
<comment type="caution">
    <text evidence="3">The sequence shown here is derived from an EMBL/GenBank/DDBJ whole genome shotgun (WGS) entry which is preliminary data.</text>
</comment>
<gene>
    <name evidence="3" type="ORF">IX84_04125</name>
</gene>
<dbReference type="RefSeq" id="WP_044216741.1">
    <property type="nucleotide sequence ID" value="NZ_JBKAGJ010000050.1"/>
</dbReference>
<dbReference type="STRING" id="1524460.IX84_04125"/>
<dbReference type="Proteomes" id="UP000029736">
    <property type="component" value="Unassembled WGS sequence"/>
</dbReference>
<dbReference type="EMBL" id="JPOS01000012">
    <property type="protein sequence ID" value="KGE88984.1"/>
    <property type="molecule type" value="Genomic_DNA"/>
</dbReference>
<sequence length="892" mass="100101">MNIKMLSLLLTLLLPPLWGAAQSLEKVLEAGDEAYQNRDYFTAFKCYEVVLEYDDEKYSRPQRLLAFQYGLSAQRFNYFSKADSVFANLMVSSEDNNRIDSIYARTVFYRAQLLLSKGERKADYQLAKELFEKVETELSSIVSADPVLQNRYRVAAAAGIEKVEYSIERNGWLERDTLHRLTSDRINSGYSDLAPVLEGDTLYFSSLRFDSNPLRRKRQSTTYAKNLRAVFAPLDTGGTDTLLTILPTTEPFNKEDQFTLHRAISPSGKWMVFSVCESVEDSILCKLYKRQSQGPGIWGDPQLMDINQGGGFTTTQPAFGYDCATDAVVLYFVSDRTGTLGGLDIWQAGFDESSGVAGTITNLGEPVNSQWNESTPFYHQLSSTLYFSSDAPPGYGLYDLFKSLKTEEGWSQPDNLGAPYNSGFNDMYFFASGEGSTVYLSSDRPRSRRFDEAIDACCQDIFTGQRKLDRELYVEVIQCDQKPRGYKETQLKVIDISDCRQLDTLLNTATMDDIAETLAVRQYRQYRVIASNPSIGAMMDTVIDLRLAHFDTAQTASVIINLLPDYVELAVSTGFFLDGELIEIGDVTVEDQSGNLLSTVEGQSGLYRLAFDRAYNIGISVDSAERTIPGVLPGVVTLYPDTLEGIYFPKTQCQKVCYQEIDIPLPADQRREVRVYFHNDKPDRAGRVEGGFRGYTSVTDQSFDDAIDEYLALATTYFENNPDRDTVQSRIRLFFERDIEEGRDALIELSKTLIVAAAELEADQHIQVEIQGLCSARGNKIYNDSLALRRIQCIQEYMEKQEFNGVILGDLMGPQGSDAKVRILPQPLGESKASGNVPGGDEDGKYNIAAATDRRVELKVVLPEQNAPKLSLFDLDEDCTQTNNETRKNPEQ</sequence>
<name>A0A098S8W3_9BACT</name>
<dbReference type="OrthoDB" id="1488841at2"/>
<proteinExistence type="predicted"/>
<reference evidence="3 4" key="1">
    <citation type="journal article" date="2014" name="Int. J. Syst. Evol. Microbiol.">
        <title>Phaeodactylibacter xiamenensis gen. nov., sp. nov., a member of the family Saprospiraceae isolated from the marine alga Phaeodactylum tricornutum.</title>
        <authorList>
            <person name="Chen Z.Jr."/>
            <person name="Lei X."/>
            <person name="Lai Q."/>
            <person name="Li Y."/>
            <person name="Zhang B."/>
            <person name="Zhang J."/>
            <person name="Zhang H."/>
            <person name="Yang L."/>
            <person name="Zheng W."/>
            <person name="Tian Y."/>
            <person name="Yu Z."/>
            <person name="Xu H.Jr."/>
            <person name="Zheng T."/>
        </authorList>
    </citation>
    <scope>NUCLEOTIDE SEQUENCE [LARGE SCALE GENOMIC DNA]</scope>
    <source>
        <strain evidence="3 4">KD52</strain>
    </source>
</reference>